<dbReference type="InterPro" id="IPR004017">
    <property type="entry name" value="Cys_rich_dom"/>
</dbReference>
<dbReference type="Pfam" id="PF02754">
    <property type="entry name" value="CCG"/>
    <property type="match status" value="2"/>
</dbReference>
<dbReference type="RefSeq" id="WP_091460885.1">
    <property type="nucleotide sequence ID" value="NZ_FNPD01000004.1"/>
</dbReference>
<evidence type="ECO:0000313" key="5">
    <source>
        <dbReference type="Proteomes" id="UP000199266"/>
    </source>
</evidence>
<dbReference type="InterPro" id="IPR028261">
    <property type="entry name" value="DPD_II"/>
</dbReference>
<dbReference type="Pfam" id="PF14691">
    <property type="entry name" value="Fer4_20"/>
    <property type="match status" value="1"/>
</dbReference>
<organism evidence="4 5">
    <name type="scientific">Acetomicrobium thermoterrenum DSM 13490</name>
    <dbReference type="NCBI Taxonomy" id="1120987"/>
    <lineage>
        <taxon>Bacteria</taxon>
        <taxon>Thermotogati</taxon>
        <taxon>Synergistota</taxon>
        <taxon>Synergistia</taxon>
        <taxon>Synergistales</taxon>
        <taxon>Acetomicrobiaceae</taxon>
        <taxon>Acetomicrobium</taxon>
    </lineage>
</organism>
<dbReference type="InterPro" id="IPR036188">
    <property type="entry name" value="FAD/NAD-bd_sf"/>
</dbReference>
<feature type="domain" description="FAD/NAD(P)-binding" evidence="2">
    <location>
        <begin position="122"/>
        <end position="407"/>
    </location>
</feature>
<dbReference type="GO" id="GO:0016491">
    <property type="term" value="F:oxidoreductase activity"/>
    <property type="evidence" value="ECO:0007669"/>
    <property type="project" value="InterPro"/>
</dbReference>
<proteinExistence type="predicted"/>
<dbReference type="Gene3D" id="3.50.50.60">
    <property type="entry name" value="FAD/NAD(P)-binding domain"/>
    <property type="match status" value="2"/>
</dbReference>
<dbReference type="Proteomes" id="UP000199266">
    <property type="component" value="Unassembled WGS sequence"/>
</dbReference>
<name>A0A1H3F3Q2_9BACT</name>
<dbReference type="GO" id="GO:0051536">
    <property type="term" value="F:iron-sulfur cluster binding"/>
    <property type="evidence" value="ECO:0007669"/>
    <property type="project" value="InterPro"/>
</dbReference>
<reference evidence="5" key="1">
    <citation type="submission" date="2016-10" db="EMBL/GenBank/DDBJ databases">
        <authorList>
            <person name="Varghese N."/>
            <person name="Submissions S."/>
        </authorList>
    </citation>
    <scope>NUCLEOTIDE SEQUENCE [LARGE SCALE GENOMIC DNA]</scope>
    <source>
        <strain evidence="5">DSM 13490</strain>
    </source>
</reference>
<sequence>MTEKIKVKQYPPDVIEKMKEIVEECMGDAPPFCQAACPMHTDAKGYIQMISEGKYKDAIKLIREKLFLPGTLGRICAHPCEERCKRGDLKYPMSIAELKRFASQFDNPSDWDLHCEQDKGKSVAIIGGGPAGAQAAIDLKKKGYSVTIFEKLPKAGGMLQVGIPEYRLPREIVDFEYSYLYKLGIEIRTGTEVGKDISFNDIKDNYDAILIATGATKSLILPIPGNDLNGVLGALELLKDVSEKKPVEVGNKAVVIGGGNVAMDAARTLLRVGAKEVQLFCLEQRHEMPAHTWEVEEAEDEGVIVNNGYGPKEILGKNGKVKAIRFKKCLSVFDAEGKFNPSYDENDIIEIDADSIIFAVGQRPDTSFIPTEIGLELEKNGRIKVLPETLETNIPGIFAAGDVVIKPWFVIEALALGRKAAISIDRYLEGKDLFADRDLTWEGPFDTWLEKDIEGEEILPRVQTRMRPSQERINDFKEVNLGFTEEMARREAERCLQCECRLCMQECLMLNDFAHCPRELFEEILKSNEVNPLVPYSCNMCDQCTLQCPKEFKLGDRFSDIRKELVQEGLAPLKEHKPILAHQRLGFSKLFNVTVPDTNTGKTVRVFFPGCSLPSYNPEAVGAIYAYLKEKLPGTGAILKCCGKPTKALGMMEDFHHKFDSVIEEIEKLGATEVIVACQSCYNTFRQYLPEHISVKSLWQLLPEIGLPDDAVGIGKDTGITVAIHDSCVTRDVPSIHDGIRWIVKQLGYEIEELPHSRENTRCCGYGGMIVPVNPDLAKRVMSRRAQEANSDCIVTYCAACRASMMAGGKQGFHILDLIFGGSLAGREAPAPDGSLASWYKRWKTKRLLKKVAETQSRKSSLSSNNARAA</sequence>
<dbReference type="PRINTS" id="PR00368">
    <property type="entry name" value="FADPNR"/>
</dbReference>
<dbReference type="AlphaFoldDB" id="A0A1H3F3Q2"/>
<dbReference type="SUPFAM" id="SSF46548">
    <property type="entry name" value="alpha-helical ferredoxin"/>
    <property type="match status" value="2"/>
</dbReference>
<dbReference type="InterPro" id="IPR023753">
    <property type="entry name" value="FAD/NAD-binding_dom"/>
</dbReference>
<dbReference type="SUPFAM" id="SSF51971">
    <property type="entry name" value="Nucleotide-binding domain"/>
    <property type="match status" value="1"/>
</dbReference>
<evidence type="ECO:0000313" key="4">
    <source>
        <dbReference type="EMBL" id="SDX85545.1"/>
    </source>
</evidence>
<dbReference type="InterPro" id="IPR009051">
    <property type="entry name" value="Helical_ferredxn"/>
</dbReference>
<dbReference type="EMBL" id="FNPD01000004">
    <property type="protein sequence ID" value="SDX85545.1"/>
    <property type="molecule type" value="Genomic_DNA"/>
</dbReference>
<feature type="domain" description="Cysteine-rich" evidence="1">
    <location>
        <begin position="722"/>
        <end position="805"/>
    </location>
</feature>
<feature type="domain" description="Dihydroprymidine dehydrogenase" evidence="3">
    <location>
        <begin position="23"/>
        <end position="105"/>
    </location>
</feature>
<keyword evidence="5" id="KW-1185">Reference proteome</keyword>
<evidence type="ECO:0000259" key="2">
    <source>
        <dbReference type="Pfam" id="PF07992"/>
    </source>
</evidence>
<dbReference type="Gene3D" id="1.10.1060.10">
    <property type="entry name" value="Alpha-helical ferredoxin"/>
    <property type="match status" value="2"/>
</dbReference>
<evidence type="ECO:0000259" key="3">
    <source>
        <dbReference type="Pfam" id="PF14691"/>
    </source>
</evidence>
<feature type="domain" description="Cysteine-rich" evidence="1">
    <location>
        <begin position="606"/>
        <end position="686"/>
    </location>
</feature>
<accession>A0A1H3F3Q2</accession>
<dbReference type="PANTHER" id="PTHR42783:SF3">
    <property type="entry name" value="GLUTAMATE SYNTHASE [NADPH] SMALL CHAIN-RELATED"/>
    <property type="match status" value="1"/>
</dbReference>
<protein>
    <submittedName>
        <fullName evidence="4">NADPH-dependent glutamate synthase beta chain</fullName>
    </submittedName>
</protein>
<gene>
    <name evidence="4" type="ORF">SAMN03080603_00893</name>
</gene>
<dbReference type="PANTHER" id="PTHR42783">
    <property type="entry name" value="GLUTAMATE SYNTHASE [NADPH] SMALL CHAIN"/>
    <property type="match status" value="1"/>
</dbReference>
<dbReference type="PRINTS" id="PR00469">
    <property type="entry name" value="PNDRDTASEII"/>
</dbReference>
<evidence type="ECO:0000259" key="1">
    <source>
        <dbReference type="Pfam" id="PF02754"/>
    </source>
</evidence>
<dbReference type="Pfam" id="PF07992">
    <property type="entry name" value="Pyr_redox_2"/>
    <property type="match status" value="1"/>
</dbReference>